<dbReference type="Proteomes" id="UP000052976">
    <property type="component" value="Unassembled WGS sequence"/>
</dbReference>
<feature type="domain" description="Laminin G" evidence="2">
    <location>
        <begin position="4"/>
        <end position="116"/>
    </location>
</feature>
<dbReference type="GO" id="GO:0016020">
    <property type="term" value="C:membrane"/>
    <property type="evidence" value="ECO:0007669"/>
    <property type="project" value="UniProtKB-SubCell"/>
</dbReference>
<name>A0A091ENN2_CORBR</name>
<dbReference type="Gene3D" id="2.60.120.200">
    <property type="match status" value="1"/>
</dbReference>
<dbReference type="InterPro" id="IPR013320">
    <property type="entry name" value="ConA-like_dom_sf"/>
</dbReference>
<organism evidence="3 4">
    <name type="scientific">Corvus brachyrhynchos</name>
    <name type="common">American crow</name>
    <dbReference type="NCBI Taxonomy" id="85066"/>
    <lineage>
        <taxon>Eukaryota</taxon>
        <taxon>Metazoa</taxon>
        <taxon>Chordata</taxon>
        <taxon>Craniata</taxon>
        <taxon>Vertebrata</taxon>
        <taxon>Euteleostomi</taxon>
        <taxon>Archelosauria</taxon>
        <taxon>Archosauria</taxon>
        <taxon>Dinosauria</taxon>
        <taxon>Saurischia</taxon>
        <taxon>Theropoda</taxon>
        <taxon>Coelurosauria</taxon>
        <taxon>Aves</taxon>
        <taxon>Neognathae</taxon>
        <taxon>Neoaves</taxon>
        <taxon>Telluraves</taxon>
        <taxon>Australaves</taxon>
        <taxon>Passeriformes</taxon>
        <taxon>Corvoidea</taxon>
        <taxon>Corvidae</taxon>
        <taxon>Corvus</taxon>
    </lineage>
</organism>
<sequence>EHVVPYFGQSPRSFLPLPTIKDAYKRFEILITFRPDAADGLLLYNGQRKTSGADFISFGLVGGRPEFRFDAGSGMATIRHPTALRLGEFHTVRLLRNLTWGSLGLDGHPAVNGTSQ</sequence>
<protein>
    <submittedName>
        <fullName evidence="3">Basement membrane-specific heparan sulfate proteoglycan core protein</fullName>
    </submittedName>
</protein>
<dbReference type="InterPro" id="IPR050372">
    <property type="entry name" value="Neurexin-related_CASP"/>
</dbReference>
<evidence type="ECO:0000313" key="3">
    <source>
        <dbReference type="EMBL" id="KFO58182.1"/>
    </source>
</evidence>
<dbReference type="PROSITE" id="PS50025">
    <property type="entry name" value="LAM_G_DOMAIN"/>
    <property type="match status" value="1"/>
</dbReference>
<dbReference type="SUPFAM" id="SSF49899">
    <property type="entry name" value="Concanavalin A-like lectins/glucanases"/>
    <property type="match status" value="1"/>
</dbReference>
<dbReference type="PANTHER" id="PTHR15036:SF85">
    <property type="entry name" value="SP2353, ISOFORM A"/>
    <property type="match status" value="1"/>
</dbReference>
<comment type="caution">
    <text evidence="1">Lacks conserved residue(s) required for the propagation of feature annotation.</text>
</comment>
<keyword evidence="4" id="KW-1185">Reference proteome</keyword>
<dbReference type="InterPro" id="IPR001791">
    <property type="entry name" value="Laminin_G"/>
</dbReference>
<reference evidence="3 4" key="1">
    <citation type="submission" date="2014-04" db="EMBL/GenBank/DDBJ databases">
        <title>Genome evolution of avian class.</title>
        <authorList>
            <person name="Zhang G."/>
            <person name="Li C."/>
        </authorList>
    </citation>
    <scope>NUCLEOTIDE SEQUENCE [LARGE SCALE GENOMIC DNA]</scope>
    <source>
        <strain evidence="3">BGI_N302</strain>
    </source>
</reference>
<dbReference type="PANTHER" id="PTHR15036">
    <property type="entry name" value="PIKACHURIN-LIKE PROTEIN"/>
    <property type="match status" value="1"/>
</dbReference>
<dbReference type="CDD" id="cd00110">
    <property type="entry name" value="LamG"/>
    <property type="match status" value="1"/>
</dbReference>
<evidence type="ECO:0000313" key="4">
    <source>
        <dbReference type="Proteomes" id="UP000052976"/>
    </source>
</evidence>
<dbReference type="EMBL" id="KK718719">
    <property type="protein sequence ID" value="KFO58182.1"/>
    <property type="molecule type" value="Genomic_DNA"/>
</dbReference>
<evidence type="ECO:0000259" key="2">
    <source>
        <dbReference type="PROSITE" id="PS50025"/>
    </source>
</evidence>
<gene>
    <name evidence="3" type="ORF">N302_05524</name>
</gene>
<proteinExistence type="predicted"/>
<dbReference type="STRING" id="85066.A0A091ENN2"/>
<dbReference type="SMART" id="SM00282">
    <property type="entry name" value="LamG"/>
    <property type="match status" value="1"/>
</dbReference>
<dbReference type="AlphaFoldDB" id="A0A091ENN2"/>
<feature type="non-terminal residue" evidence="3">
    <location>
        <position position="116"/>
    </location>
</feature>
<accession>A0A091ENN2</accession>
<evidence type="ECO:0000256" key="1">
    <source>
        <dbReference type="PROSITE-ProRule" id="PRU00122"/>
    </source>
</evidence>
<feature type="non-terminal residue" evidence="3">
    <location>
        <position position="1"/>
    </location>
</feature>
<dbReference type="Pfam" id="PF00054">
    <property type="entry name" value="Laminin_G_1"/>
    <property type="match status" value="1"/>
</dbReference>